<protein>
    <submittedName>
        <fullName evidence="2">Uncharacterized protein</fullName>
    </submittedName>
</protein>
<evidence type="ECO:0000313" key="3">
    <source>
        <dbReference type="Proteomes" id="UP000239735"/>
    </source>
</evidence>
<dbReference type="Proteomes" id="UP000239735">
    <property type="component" value="Unassembled WGS sequence"/>
</dbReference>
<organism evidence="2 3">
    <name type="scientific">Candidatus Sulfuritelmatomonas gaucii</name>
    <dbReference type="NCBI Taxonomy" id="2043161"/>
    <lineage>
        <taxon>Bacteria</taxon>
        <taxon>Pseudomonadati</taxon>
        <taxon>Acidobacteriota</taxon>
        <taxon>Terriglobia</taxon>
        <taxon>Terriglobales</taxon>
        <taxon>Acidobacteriaceae</taxon>
        <taxon>Candidatus Sulfuritelmatomonas</taxon>
    </lineage>
</organism>
<proteinExistence type="predicted"/>
<reference evidence="3" key="1">
    <citation type="submission" date="2018-02" db="EMBL/GenBank/DDBJ databases">
        <authorList>
            <person name="Hausmann B."/>
        </authorList>
    </citation>
    <scope>NUCLEOTIDE SEQUENCE [LARGE SCALE GENOMIC DNA]</scope>
    <source>
        <strain evidence="3">Peat soil MAG SbA5</strain>
    </source>
</reference>
<evidence type="ECO:0000256" key="1">
    <source>
        <dbReference type="SAM" id="MobiDB-lite"/>
    </source>
</evidence>
<dbReference type="EMBL" id="OKRB01000131">
    <property type="protein sequence ID" value="SPE29632.1"/>
    <property type="molecule type" value="Genomic_DNA"/>
</dbReference>
<dbReference type="AlphaFoldDB" id="A0A2N9M2C2"/>
<name>A0A2N9M2C2_9BACT</name>
<sequence length="250" mass="27449">MYMACRHIKPNGLRCKSPALRGHAFCYFHAKIHNLTSNSAPRLDSIRLPVPEDPAAIQLSIAQIANGLLSGSIDPQLGGRLLYAMQVASQHAKHHYVEFSVESVESVTQSKEGDDLAPKLRICKSNECSGCPRADICDQYDPGDEEDEDGDYEDEEEVSEDGGEDEDACEADDGEAGDRETDEDTGDPEQDAAAEDGTEDPGDEESDETEVKTDRDPEGRLKEYAQAIKEPIDRQTELMLAALRHVLPTN</sequence>
<feature type="compositionally biased region" description="Basic and acidic residues" evidence="1">
    <location>
        <begin position="209"/>
        <end position="220"/>
    </location>
</feature>
<accession>A0A2N9M2C2</accession>
<gene>
    <name evidence="2" type="ORF">SBA5_700014</name>
</gene>
<feature type="region of interest" description="Disordered" evidence="1">
    <location>
        <begin position="133"/>
        <end position="220"/>
    </location>
</feature>
<feature type="compositionally biased region" description="Acidic residues" evidence="1">
    <location>
        <begin position="141"/>
        <end position="208"/>
    </location>
</feature>
<evidence type="ECO:0000313" key="2">
    <source>
        <dbReference type="EMBL" id="SPE29632.1"/>
    </source>
</evidence>